<gene>
    <name evidence="1" type="primary">acg_2</name>
    <name evidence="1" type="ORF">B7C42_02050</name>
</gene>
<dbReference type="PANTHER" id="PTHR23026">
    <property type="entry name" value="NADPH NITROREDUCTASE"/>
    <property type="match status" value="1"/>
</dbReference>
<dbReference type="PANTHER" id="PTHR23026:SF123">
    <property type="entry name" value="NAD(P)H NITROREDUCTASE RV3131-RELATED"/>
    <property type="match status" value="1"/>
</dbReference>
<dbReference type="GO" id="GO:0016491">
    <property type="term" value="F:oxidoreductase activity"/>
    <property type="evidence" value="ECO:0007669"/>
    <property type="project" value="UniProtKB-KW"/>
</dbReference>
<dbReference type="RefSeq" id="WP_094025076.1">
    <property type="nucleotide sequence ID" value="NZ_NGAF01000003.1"/>
</dbReference>
<accession>A0A231HA77</accession>
<keyword evidence="2" id="KW-1185">Reference proteome</keyword>
<dbReference type="NCBIfam" id="NF047509">
    <property type="entry name" value="Rv3131_FMN_oxido"/>
    <property type="match status" value="1"/>
</dbReference>
<dbReference type="InterPro" id="IPR000415">
    <property type="entry name" value="Nitroreductase-like"/>
</dbReference>
<proteinExistence type="predicted"/>
<keyword evidence="1" id="KW-0560">Oxidoreductase</keyword>
<organism evidence="1 2">
    <name type="scientific">Nocardia cerradoensis</name>
    <dbReference type="NCBI Taxonomy" id="85688"/>
    <lineage>
        <taxon>Bacteria</taxon>
        <taxon>Bacillati</taxon>
        <taxon>Actinomycetota</taxon>
        <taxon>Actinomycetes</taxon>
        <taxon>Mycobacteriales</taxon>
        <taxon>Nocardiaceae</taxon>
        <taxon>Nocardia</taxon>
    </lineage>
</organism>
<reference evidence="1 2" key="1">
    <citation type="submission" date="2017-07" db="EMBL/GenBank/DDBJ databases">
        <title>First draft Genome Sequence of Nocardia cerradoensis isolated from human infection.</title>
        <authorList>
            <person name="Carrasco G."/>
        </authorList>
    </citation>
    <scope>NUCLEOTIDE SEQUENCE [LARGE SCALE GENOMIC DNA]</scope>
    <source>
        <strain evidence="1 2">CNM20130759</strain>
    </source>
</reference>
<dbReference type="EMBL" id="NGAF01000003">
    <property type="protein sequence ID" value="OXR45758.1"/>
    <property type="molecule type" value="Genomic_DNA"/>
</dbReference>
<comment type="caution">
    <text evidence="1">The sequence shown here is derived from an EMBL/GenBank/DDBJ whole genome shotgun (WGS) entry which is preliminary data.</text>
</comment>
<dbReference type="Proteomes" id="UP000215506">
    <property type="component" value="Unassembled WGS sequence"/>
</dbReference>
<dbReference type="AlphaFoldDB" id="A0A231HA77"/>
<dbReference type="SUPFAM" id="SSF55469">
    <property type="entry name" value="FMN-dependent nitroreductase-like"/>
    <property type="match status" value="2"/>
</dbReference>
<dbReference type="EC" id="1.-.-.-" evidence="1"/>
<sequence length="329" mass="36918">MNTVPSRDVVETAVRMAGRAPSLHNSQPWRWMFDGAQLRLFSVHERMLPTTDDTGRQLVISCGVVLDHLCAAMAAHGWRTIVATFPNPNDRTHLADVRFEPSPYITDGDRERAGAMARRYTDRLPFDEPEGWEPFETVLRTVFDPEDTIVDVLPDDSRAELARASELTASVRRYDADYHAELHWWTGHVVARTGIPREALVSEEERGRVDVGRRLPTVTGEPRRTEVRTDRSKILVLSTYGDSPAEWLACGRVLSTVLLECTLAGYATCPLTHLTEVPRSRSVVTRLLGRNAFPQVLIRVGRAPQNQPHPDPTPRLPLHEILRVTDGAG</sequence>
<name>A0A231HA77_9NOCA</name>
<dbReference type="InterPro" id="IPR050627">
    <property type="entry name" value="Nitroreductase/BluB"/>
</dbReference>
<protein>
    <submittedName>
        <fullName evidence="1">Putative NAD(P)H nitroreductase acg</fullName>
        <ecNumber evidence="1">1.-.-.-</ecNumber>
    </submittedName>
</protein>
<evidence type="ECO:0000313" key="1">
    <source>
        <dbReference type="EMBL" id="OXR45758.1"/>
    </source>
</evidence>
<evidence type="ECO:0000313" key="2">
    <source>
        <dbReference type="Proteomes" id="UP000215506"/>
    </source>
</evidence>
<dbReference type="Gene3D" id="3.40.109.10">
    <property type="entry name" value="NADH Oxidase"/>
    <property type="match status" value="1"/>
</dbReference>